<evidence type="ECO:0000256" key="10">
    <source>
        <dbReference type="ARBA" id="ARBA00023242"/>
    </source>
</evidence>
<feature type="compositionally biased region" description="Polar residues" evidence="14">
    <location>
        <begin position="697"/>
        <end position="711"/>
    </location>
</feature>
<evidence type="ECO:0000256" key="5">
    <source>
        <dbReference type="ARBA" id="ARBA00022833"/>
    </source>
</evidence>
<dbReference type="Pfam" id="PF00046">
    <property type="entry name" value="Homeodomain"/>
    <property type="match status" value="1"/>
</dbReference>
<feature type="compositionally biased region" description="Polar residues" evidence="14">
    <location>
        <begin position="69"/>
        <end position="79"/>
    </location>
</feature>
<keyword evidence="18" id="KW-1185">Reference proteome</keyword>
<dbReference type="GO" id="GO:0005634">
    <property type="term" value="C:nucleus"/>
    <property type="evidence" value="ECO:0007669"/>
    <property type="project" value="UniProtKB-SubCell"/>
</dbReference>
<feature type="compositionally biased region" description="Polar residues" evidence="14">
    <location>
        <begin position="753"/>
        <end position="764"/>
    </location>
</feature>
<feature type="domain" description="Homeobox" evidence="16">
    <location>
        <begin position="553"/>
        <end position="613"/>
    </location>
</feature>
<feature type="compositionally biased region" description="Acidic residues" evidence="14">
    <location>
        <begin position="334"/>
        <end position="345"/>
    </location>
</feature>
<keyword evidence="8 11" id="KW-0371">Homeobox</keyword>
<dbReference type="STRING" id="33114.A0A2G2W931"/>
<dbReference type="SUPFAM" id="SSF57903">
    <property type="entry name" value="FYVE/PHD zinc finger"/>
    <property type="match status" value="1"/>
</dbReference>
<feature type="region of interest" description="Disordered" evidence="14">
    <location>
        <begin position="298"/>
        <end position="443"/>
    </location>
</feature>
<protein>
    <recommendedName>
        <fullName evidence="19">Homeobox protein HAT3.1</fullName>
    </recommendedName>
</protein>
<dbReference type="SUPFAM" id="SSF46689">
    <property type="entry name" value="Homeodomain-like"/>
    <property type="match status" value="1"/>
</dbReference>
<evidence type="ECO:0000256" key="13">
    <source>
        <dbReference type="RuleBase" id="RU000682"/>
    </source>
</evidence>
<dbReference type="CDD" id="cd00086">
    <property type="entry name" value="homeodomain"/>
    <property type="match status" value="1"/>
</dbReference>
<keyword evidence="9" id="KW-0804">Transcription</keyword>
<dbReference type="PANTHER" id="PTHR12628:SF13">
    <property type="entry name" value="HOMEOBOX PROTEIN HAT3.1"/>
    <property type="match status" value="1"/>
</dbReference>
<evidence type="ECO:0000256" key="4">
    <source>
        <dbReference type="ARBA" id="ARBA00022771"/>
    </source>
</evidence>
<dbReference type="InterPro" id="IPR011011">
    <property type="entry name" value="Znf_FYVE_PHD"/>
</dbReference>
<dbReference type="OrthoDB" id="1903104at2759"/>
<keyword evidence="7 11" id="KW-0238">DNA-binding</keyword>
<feature type="region of interest" description="Disordered" evidence="14">
    <location>
        <begin position="464"/>
        <end position="562"/>
    </location>
</feature>
<comment type="caution">
    <text evidence="17">The sequence shown here is derived from an EMBL/GenBank/DDBJ whole genome shotgun (WGS) entry which is preliminary data.</text>
</comment>
<dbReference type="GO" id="GO:0043565">
    <property type="term" value="F:sequence-specific DNA binding"/>
    <property type="evidence" value="ECO:0007669"/>
    <property type="project" value="UniProtKB-ARBA"/>
</dbReference>
<feature type="region of interest" description="Disordered" evidence="14">
    <location>
        <begin position="1"/>
        <end position="117"/>
    </location>
</feature>
<evidence type="ECO:0000259" key="16">
    <source>
        <dbReference type="PROSITE" id="PS50071"/>
    </source>
</evidence>
<evidence type="ECO:0000259" key="15">
    <source>
        <dbReference type="PROSITE" id="PS50016"/>
    </source>
</evidence>
<feature type="compositionally biased region" description="Acidic residues" evidence="14">
    <location>
        <begin position="369"/>
        <end position="383"/>
    </location>
</feature>
<dbReference type="Gene3D" id="3.30.40.10">
    <property type="entry name" value="Zinc/RING finger domain, C3HC4 (zinc finger)"/>
    <property type="match status" value="1"/>
</dbReference>
<dbReference type="SMART" id="SM00389">
    <property type="entry name" value="HOX"/>
    <property type="match status" value="1"/>
</dbReference>
<comment type="similarity">
    <text evidence="2">Belongs to the PHD-associated homeobox family.</text>
</comment>
<reference evidence="18" key="2">
    <citation type="journal article" date="2017" name="J. Anim. Genet.">
        <title>Multiple reference genome sequences of hot pepper reveal the massive evolution of plant disease resistance genes by retroduplication.</title>
        <authorList>
            <person name="Kim S."/>
            <person name="Park J."/>
            <person name="Yeom S.-I."/>
            <person name="Kim Y.-M."/>
            <person name="Seo E."/>
            <person name="Kim K.-T."/>
            <person name="Kim M.-S."/>
            <person name="Lee J.M."/>
            <person name="Cheong K."/>
            <person name="Shin H.-S."/>
            <person name="Kim S.-B."/>
            <person name="Han K."/>
            <person name="Lee J."/>
            <person name="Park M."/>
            <person name="Lee H.-A."/>
            <person name="Lee H.-Y."/>
            <person name="Lee Y."/>
            <person name="Oh S."/>
            <person name="Lee J.H."/>
            <person name="Choi E."/>
            <person name="Choi E."/>
            <person name="Lee S.E."/>
            <person name="Jeon J."/>
            <person name="Kim H."/>
            <person name="Choi G."/>
            <person name="Song H."/>
            <person name="Lee J."/>
            <person name="Lee S.-C."/>
            <person name="Kwon J.-K."/>
            <person name="Lee H.-Y."/>
            <person name="Koo N."/>
            <person name="Hong Y."/>
            <person name="Kim R.W."/>
            <person name="Kang W.-H."/>
            <person name="Huh J.H."/>
            <person name="Kang B.-C."/>
            <person name="Yang T.-J."/>
            <person name="Lee Y.-H."/>
            <person name="Bennetzen J.L."/>
            <person name="Choi D."/>
        </authorList>
    </citation>
    <scope>NUCLEOTIDE SEQUENCE [LARGE SCALE GENOMIC DNA]</scope>
    <source>
        <strain evidence="18">cv. PBC81</strain>
    </source>
</reference>
<evidence type="ECO:0000256" key="9">
    <source>
        <dbReference type="ARBA" id="ARBA00023163"/>
    </source>
</evidence>
<feature type="region of interest" description="Disordered" evidence="14">
    <location>
        <begin position="684"/>
        <end position="788"/>
    </location>
</feature>
<dbReference type="InterPro" id="IPR045876">
    <property type="entry name" value="PRHA-like_PHD-finger"/>
</dbReference>
<feature type="compositionally biased region" description="Basic residues" evidence="14">
    <location>
        <begin position="107"/>
        <end position="116"/>
    </location>
</feature>
<evidence type="ECO:0000256" key="2">
    <source>
        <dbReference type="ARBA" id="ARBA00007427"/>
    </source>
</evidence>
<keyword evidence="6" id="KW-0805">Transcription regulation</keyword>
<dbReference type="InterPro" id="IPR019786">
    <property type="entry name" value="Zinc_finger_PHD-type_CS"/>
</dbReference>
<feature type="compositionally biased region" description="Polar residues" evidence="14">
    <location>
        <begin position="513"/>
        <end position="538"/>
    </location>
</feature>
<dbReference type="PROSITE" id="PS01359">
    <property type="entry name" value="ZF_PHD_1"/>
    <property type="match status" value="1"/>
</dbReference>
<feature type="compositionally biased region" description="Polar residues" evidence="14">
    <location>
        <begin position="722"/>
        <end position="742"/>
    </location>
</feature>
<evidence type="ECO:0000256" key="1">
    <source>
        <dbReference type="ARBA" id="ARBA00004123"/>
    </source>
</evidence>
<feature type="compositionally biased region" description="Polar residues" evidence="14">
    <location>
        <begin position="620"/>
        <end position="633"/>
    </location>
</feature>
<evidence type="ECO:0000256" key="3">
    <source>
        <dbReference type="ARBA" id="ARBA00022723"/>
    </source>
</evidence>
<keyword evidence="4 12" id="KW-0863">Zinc-finger</keyword>
<keyword evidence="3" id="KW-0479">Metal-binding</keyword>
<dbReference type="InterPro" id="IPR009057">
    <property type="entry name" value="Homeodomain-like_sf"/>
</dbReference>
<evidence type="ECO:0000256" key="8">
    <source>
        <dbReference type="ARBA" id="ARBA00023155"/>
    </source>
</evidence>
<comment type="subcellular location">
    <subcellularLocation>
        <location evidence="1 11 13">Nucleus</location>
    </subcellularLocation>
</comment>
<dbReference type="InterPro" id="IPR001356">
    <property type="entry name" value="HD"/>
</dbReference>
<dbReference type="SMART" id="SM00249">
    <property type="entry name" value="PHD"/>
    <property type="match status" value="1"/>
</dbReference>
<accession>A0A2G2W931</accession>
<dbReference type="AlphaFoldDB" id="A0A2G2W931"/>
<dbReference type="Pfam" id="PF00628">
    <property type="entry name" value="PHD"/>
    <property type="match status" value="1"/>
</dbReference>
<dbReference type="InterPro" id="IPR019787">
    <property type="entry name" value="Znf_PHD-finger"/>
</dbReference>
<dbReference type="GO" id="GO:0008270">
    <property type="term" value="F:zinc ion binding"/>
    <property type="evidence" value="ECO:0007669"/>
    <property type="project" value="UniProtKB-KW"/>
</dbReference>
<evidence type="ECO:0000256" key="7">
    <source>
        <dbReference type="ARBA" id="ARBA00023125"/>
    </source>
</evidence>
<evidence type="ECO:0008006" key="19">
    <source>
        <dbReference type="Google" id="ProtNLM"/>
    </source>
</evidence>
<feature type="compositionally biased region" description="Low complexity" evidence="14">
    <location>
        <begin position="18"/>
        <end position="29"/>
    </location>
</feature>
<proteinExistence type="inferred from homology"/>
<feature type="region of interest" description="Disordered" evidence="14">
    <location>
        <begin position="620"/>
        <end position="643"/>
    </location>
</feature>
<dbReference type="PANTHER" id="PTHR12628">
    <property type="entry name" value="POLYCOMB-LIKE TRANSCRIPTION FACTOR"/>
    <property type="match status" value="1"/>
</dbReference>
<dbReference type="FunFam" id="3.30.40.10:FF:000270">
    <property type="entry name" value="pathogenesis-related homeodomain protein-like"/>
    <property type="match status" value="1"/>
</dbReference>
<feature type="domain" description="PHD-type" evidence="15">
    <location>
        <begin position="212"/>
        <end position="269"/>
    </location>
</feature>
<dbReference type="GO" id="GO:0045814">
    <property type="term" value="P:negative regulation of gene expression, epigenetic"/>
    <property type="evidence" value="ECO:0007669"/>
    <property type="project" value="TreeGrafter"/>
</dbReference>
<feature type="compositionally biased region" description="Polar residues" evidence="14">
    <location>
        <begin position="418"/>
        <end position="432"/>
    </location>
</feature>
<dbReference type="CDD" id="cd15504">
    <property type="entry name" value="PHD_PRHA_like"/>
    <property type="match status" value="1"/>
</dbReference>
<dbReference type="GO" id="GO:0006355">
    <property type="term" value="P:regulation of DNA-templated transcription"/>
    <property type="evidence" value="ECO:0007669"/>
    <property type="project" value="UniProtKB-ARBA"/>
</dbReference>
<evidence type="ECO:0000256" key="14">
    <source>
        <dbReference type="SAM" id="MobiDB-lite"/>
    </source>
</evidence>
<dbReference type="Proteomes" id="UP000224567">
    <property type="component" value="Unassembled WGS sequence"/>
</dbReference>
<feature type="DNA-binding region" description="Homeobox" evidence="11">
    <location>
        <begin position="555"/>
        <end position="614"/>
    </location>
</feature>
<evidence type="ECO:0000256" key="6">
    <source>
        <dbReference type="ARBA" id="ARBA00023015"/>
    </source>
</evidence>
<evidence type="ECO:0000256" key="11">
    <source>
        <dbReference type="PROSITE-ProRule" id="PRU00108"/>
    </source>
</evidence>
<gene>
    <name evidence="17" type="ORF">CQW23_20592</name>
</gene>
<evidence type="ECO:0000313" key="17">
    <source>
        <dbReference type="EMBL" id="PHT41738.1"/>
    </source>
</evidence>
<keyword evidence="10 11" id="KW-0539">Nucleus</keyword>
<evidence type="ECO:0000313" key="18">
    <source>
        <dbReference type="Proteomes" id="UP000224567"/>
    </source>
</evidence>
<dbReference type="InterPro" id="IPR013083">
    <property type="entry name" value="Znf_RING/FYVE/PHD"/>
</dbReference>
<reference evidence="17 18" key="1">
    <citation type="journal article" date="2017" name="Genome Biol.">
        <title>New reference genome sequences of hot pepper reveal the massive evolution of plant disease-resistance genes by retroduplication.</title>
        <authorList>
            <person name="Kim S."/>
            <person name="Park J."/>
            <person name="Yeom S.I."/>
            <person name="Kim Y.M."/>
            <person name="Seo E."/>
            <person name="Kim K.T."/>
            <person name="Kim M.S."/>
            <person name="Lee J.M."/>
            <person name="Cheong K."/>
            <person name="Shin H.S."/>
            <person name="Kim S.B."/>
            <person name="Han K."/>
            <person name="Lee J."/>
            <person name="Park M."/>
            <person name="Lee H.A."/>
            <person name="Lee H.Y."/>
            <person name="Lee Y."/>
            <person name="Oh S."/>
            <person name="Lee J.H."/>
            <person name="Choi E."/>
            <person name="Choi E."/>
            <person name="Lee S.E."/>
            <person name="Jeon J."/>
            <person name="Kim H."/>
            <person name="Choi G."/>
            <person name="Song H."/>
            <person name="Lee J."/>
            <person name="Lee S.C."/>
            <person name="Kwon J.K."/>
            <person name="Lee H.Y."/>
            <person name="Koo N."/>
            <person name="Hong Y."/>
            <person name="Kim R.W."/>
            <person name="Kang W.H."/>
            <person name="Huh J.H."/>
            <person name="Kang B.C."/>
            <person name="Yang T.J."/>
            <person name="Lee Y.H."/>
            <person name="Bennetzen J.L."/>
            <person name="Choi D."/>
        </authorList>
    </citation>
    <scope>NUCLEOTIDE SEQUENCE [LARGE SCALE GENOMIC DNA]</scope>
    <source>
        <strain evidence="18">cv. PBC81</strain>
    </source>
</reference>
<feature type="compositionally biased region" description="Basic and acidic residues" evidence="14">
    <location>
        <begin position="469"/>
        <end position="478"/>
    </location>
</feature>
<organism evidence="17 18">
    <name type="scientific">Capsicum baccatum</name>
    <name type="common">Peruvian pepper</name>
    <dbReference type="NCBI Taxonomy" id="33114"/>
    <lineage>
        <taxon>Eukaryota</taxon>
        <taxon>Viridiplantae</taxon>
        <taxon>Streptophyta</taxon>
        <taxon>Embryophyta</taxon>
        <taxon>Tracheophyta</taxon>
        <taxon>Spermatophyta</taxon>
        <taxon>Magnoliopsida</taxon>
        <taxon>eudicotyledons</taxon>
        <taxon>Gunneridae</taxon>
        <taxon>Pentapetalae</taxon>
        <taxon>asterids</taxon>
        <taxon>lamiids</taxon>
        <taxon>Solanales</taxon>
        <taxon>Solanaceae</taxon>
        <taxon>Solanoideae</taxon>
        <taxon>Capsiceae</taxon>
        <taxon>Capsicum</taxon>
    </lineage>
</organism>
<dbReference type="EMBL" id="MLFT02000008">
    <property type="protein sequence ID" value="PHT41738.1"/>
    <property type="molecule type" value="Genomic_DNA"/>
</dbReference>
<dbReference type="GO" id="GO:0003682">
    <property type="term" value="F:chromatin binding"/>
    <property type="evidence" value="ECO:0007669"/>
    <property type="project" value="TreeGrafter"/>
</dbReference>
<dbReference type="GO" id="GO:0010557">
    <property type="term" value="P:positive regulation of macromolecule biosynthetic process"/>
    <property type="evidence" value="ECO:0007669"/>
    <property type="project" value="UniProtKB-ARBA"/>
</dbReference>
<dbReference type="PROSITE" id="PS50016">
    <property type="entry name" value="ZF_PHD_2"/>
    <property type="match status" value="1"/>
</dbReference>
<evidence type="ECO:0000256" key="12">
    <source>
        <dbReference type="PROSITE-ProRule" id="PRU00146"/>
    </source>
</evidence>
<dbReference type="PROSITE" id="PS50071">
    <property type="entry name" value="HOMEOBOX_2"/>
    <property type="match status" value="1"/>
</dbReference>
<keyword evidence="5" id="KW-0862">Zinc</keyword>
<name>A0A2G2W931_CAPBA</name>
<dbReference type="Gene3D" id="1.10.10.60">
    <property type="entry name" value="Homeodomain-like"/>
    <property type="match status" value="1"/>
</dbReference>
<feature type="compositionally biased region" description="Basic and acidic residues" evidence="14">
    <location>
        <begin position="777"/>
        <end position="788"/>
    </location>
</feature>
<sequence length="899" mass="98650">MSTLGNTAVSPEKVARTAAGGHSSASAGSMSENPGAEQSREACDNAVQNLNQSECREKTPGQPRKRKSISGTPISSTRLLRSKSKEKSGASEVNNTVVTHDTAEEKRRKRRKKKHSKDIAVNEFTRIRGHLRYLLHRITYEQTLIEAYSGEGWKGQSLEKIKLEKELQRAKTHIFRYKLKIRDLFQRLDTLLAQGRLPASLFDNEGEIDSEDIFCAKCGSMDLPADNDIILCDGTCERGFHQLCVEPPLLKEDIPPDDEGWLCPGCDCKVDCIDLLNDLQGTDLSVTDSWEKVYPKEAAAAASGEKLDDISGLPSDDSEDDDYNPENPDVEKNDSEDESSSDESDFYSASEDLAEAPPKDDEILALSSEDSEDDDFNPDDPDKDESVKTESSSSDFTSDSEDFSLIVDTDMLRGDEQGVSSSVDNSMPNLASQEEKAKVGKGKRNLLKDELSYLMQSVSPLVSAKRHIERLDYKKLNDETYGNESSDSSDEEYEGGPSPKVRKFRNAKGAMASPSSTTADIKYQSGKQKGSGPTSDSGLSEKLKVGGMSTPGSRSSGKRKAYGEVATKRLYESFKENNYPNRGAKEKLGKELGMTAYQVSKWFENARHCQRHSSRWDTIMSQKVSRESPSSSKMIGEPLGIESKSNMNDAFCNGVEKLEPPNLCSNGEKCHTVNKSEGDVLIQDASGKESGKPTAKVDTTNQGSDVTPFNRTSKKQKAKVGTANSQNDNTTDQGSDDTPQNKTSKKQKAKVGTANSQNVDTTDQGADATPHNKTPKKPNDKWKDVTKPEDIGGLGIQGLAHKNLALLASSAWRLSFQRPLGSGRNKCTFEGLQFQITLARAIPLATEFWFLAGRAKPAKQTIPMYVKWNPPAPESTMLNTDSTFRPGTNHATIAEVLLQ</sequence>
<dbReference type="InterPro" id="IPR001965">
    <property type="entry name" value="Znf_PHD"/>
</dbReference>